<dbReference type="GO" id="GO:0003723">
    <property type="term" value="F:RNA binding"/>
    <property type="evidence" value="ECO:0007669"/>
    <property type="project" value="InterPro"/>
</dbReference>
<organism evidence="3 4">
    <name type="scientific">Candidula unifasciata</name>
    <dbReference type="NCBI Taxonomy" id="100452"/>
    <lineage>
        <taxon>Eukaryota</taxon>
        <taxon>Metazoa</taxon>
        <taxon>Spiralia</taxon>
        <taxon>Lophotrochozoa</taxon>
        <taxon>Mollusca</taxon>
        <taxon>Gastropoda</taxon>
        <taxon>Heterobranchia</taxon>
        <taxon>Euthyneura</taxon>
        <taxon>Panpulmonata</taxon>
        <taxon>Eupulmonata</taxon>
        <taxon>Stylommatophora</taxon>
        <taxon>Helicina</taxon>
        <taxon>Helicoidea</taxon>
        <taxon>Geomitridae</taxon>
        <taxon>Candidula</taxon>
    </lineage>
</organism>
<dbReference type="GO" id="GO:0009982">
    <property type="term" value="F:pseudouridine synthase activity"/>
    <property type="evidence" value="ECO:0007669"/>
    <property type="project" value="InterPro"/>
</dbReference>
<feature type="domain" description="Pseudouridine synthase RsuA/RluA-like" evidence="2">
    <location>
        <begin position="335"/>
        <end position="481"/>
    </location>
</feature>
<dbReference type="PROSITE" id="PS01129">
    <property type="entry name" value="PSI_RLU"/>
    <property type="match status" value="1"/>
</dbReference>
<name>A0A8S3Z1D4_9EUPU</name>
<feature type="active site" evidence="1">
    <location>
        <position position="378"/>
    </location>
</feature>
<dbReference type="InterPro" id="IPR006145">
    <property type="entry name" value="PsdUridine_synth_RsuA/RluA"/>
</dbReference>
<dbReference type="Gene3D" id="3.30.2350.10">
    <property type="entry name" value="Pseudouridine synthase"/>
    <property type="match status" value="1"/>
</dbReference>
<protein>
    <recommendedName>
        <fullName evidence="2">Pseudouridine synthase RsuA/RluA-like domain-containing protein</fullName>
    </recommendedName>
</protein>
<proteinExistence type="predicted"/>
<dbReference type="AlphaFoldDB" id="A0A8S3Z1D4"/>
<dbReference type="OrthoDB" id="424794at2759"/>
<dbReference type="PANTHER" id="PTHR21600:SF40">
    <property type="entry name" value="PSEUDOURIDYLATE SYNTHASE RPUSD2"/>
    <property type="match status" value="1"/>
</dbReference>
<dbReference type="SUPFAM" id="SSF55120">
    <property type="entry name" value="Pseudouridine synthase"/>
    <property type="match status" value="1"/>
</dbReference>
<sequence length="727" mass="81900">MGSQLFCQRIFGKINLWVPRHLYHCLHFKPTLLVWSACSSSLKHSVHKLAHCRIALEYSPKYAVNKSILNSISTATAQGSNFCSKISSLKEMEAETMLSQNESGLVEAETLISQNESGLVEAEIVINQNNPGLGEAEIVINQNNPELGEAEALVSHDDTGVVGGLIANTEEENFIKNPEQSKGETENDVKPLSKKAMKRLARTEKHKEYKKRKREESLQTIQRADVGYSLEDLDKSSYYFENGIRKVYPYTYVFATHAKGRWVGRKLWDVLEQEFGYSHPDELMKSFESGMIHVNGNRASLNYVLRDNDYVCHRTHRHENPVTAAPLEIIENNNDVLVINKPSSIPCHPCGRYRFNSVAFILGKEMGLTNLRGIYRLDRLTSGVLIFCKTQEMTKTLMGQVARRQVQKEYVCRVVGRFPDGTVKVDQPLKPLSNKLRLQVVSPTGKSSQTTFTRISYNGKSSVVRCVPHTGRTHQIRVHLQYLGFPILNDAFYNSDAWGPSRGKDGVYELPFDQVCERILSEHHETLWVGGDNPLYEAKLREMELKEQKNSLIVNPNQHTANSLPAEPSNLSNTNCVVVGSSVTSDDLPMVSEKKRIFKTSGADILSHDGVNASDCLSQSVDGATNSHPSQTALFQKKDSQISDQSVHENQRLPGFEMSKLSIDLACDQCKKSLIDPQEKQLVMFLHALRYQGPGWEYETTLPDWALEDWSREEDFLLGSPVSSHHD</sequence>
<dbReference type="InterPro" id="IPR050188">
    <property type="entry name" value="RluA_PseudoU_synthase"/>
</dbReference>
<dbReference type="Pfam" id="PF00849">
    <property type="entry name" value="PseudoU_synth_2"/>
    <property type="match status" value="1"/>
</dbReference>
<dbReference type="GO" id="GO:0000455">
    <property type="term" value="P:enzyme-directed rRNA pseudouridine synthesis"/>
    <property type="evidence" value="ECO:0007669"/>
    <property type="project" value="TreeGrafter"/>
</dbReference>
<dbReference type="InterPro" id="IPR006225">
    <property type="entry name" value="PsdUridine_synth_RluC/D"/>
</dbReference>
<keyword evidence="4" id="KW-1185">Reference proteome</keyword>
<dbReference type="PANTHER" id="PTHR21600">
    <property type="entry name" value="MITOCHONDRIAL RNA PSEUDOURIDINE SYNTHASE"/>
    <property type="match status" value="1"/>
</dbReference>
<dbReference type="Proteomes" id="UP000678393">
    <property type="component" value="Unassembled WGS sequence"/>
</dbReference>
<gene>
    <name evidence="3" type="ORF">CUNI_LOCUS7383</name>
</gene>
<dbReference type="InterPro" id="IPR006224">
    <property type="entry name" value="PsdUridine_synth_RluA-like_CS"/>
</dbReference>
<reference evidence="3" key="1">
    <citation type="submission" date="2021-04" db="EMBL/GenBank/DDBJ databases">
        <authorList>
            <consortium name="Molecular Ecology Group"/>
        </authorList>
    </citation>
    <scope>NUCLEOTIDE SEQUENCE</scope>
</reference>
<dbReference type="CDD" id="cd02557">
    <property type="entry name" value="PseudoU_synth_ScRIB2"/>
    <property type="match status" value="1"/>
</dbReference>
<evidence type="ECO:0000259" key="2">
    <source>
        <dbReference type="Pfam" id="PF00849"/>
    </source>
</evidence>
<comment type="caution">
    <text evidence="3">The sequence shown here is derived from an EMBL/GenBank/DDBJ whole genome shotgun (WGS) entry which is preliminary data.</text>
</comment>
<evidence type="ECO:0000313" key="4">
    <source>
        <dbReference type="Proteomes" id="UP000678393"/>
    </source>
</evidence>
<dbReference type="NCBIfam" id="TIGR00005">
    <property type="entry name" value="rluA_subfam"/>
    <property type="match status" value="1"/>
</dbReference>
<dbReference type="EMBL" id="CAJHNH020001169">
    <property type="protein sequence ID" value="CAG5121825.1"/>
    <property type="molecule type" value="Genomic_DNA"/>
</dbReference>
<evidence type="ECO:0000256" key="1">
    <source>
        <dbReference type="PIRSR" id="PIRSR606225-1"/>
    </source>
</evidence>
<accession>A0A8S3Z1D4</accession>
<evidence type="ECO:0000313" key="3">
    <source>
        <dbReference type="EMBL" id="CAG5121825.1"/>
    </source>
</evidence>
<dbReference type="InterPro" id="IPR020103">
    <property type="entry name" value="PsdUridine_synth_cat_dom_sf"/>
</dbReference>